<accession>A0AAD3TSN5</accession>
<dbReference type="AlphaFoldDB" id="A0AAD3TSN5"/>
<comment type="similarity">
    <text evidence="1">Belongs to the short-chain dehydrogenases/reductases (SDR) family.</text>
</comment>
<reference evidence="4" key="2">
    <citation type="submission" date="2023-06" db="EMBL/GenBank/DDBJ databases">
        <authorList>
            <person name="Kobayashi Y."/>
            <person name="Kayamori A."/>
            <person name="Aoki K."/>
            <person name="Shiwa Y."/>
            <person name="Fujita N."/>
            <person name="Sugita T."/>
            <person name="Iwasaki W."/>
            <person name="Tanaka N."/>
            <person name="Takashima M."/>
        </authorList>
    </citation>
    <scope>NUCLEOTIDE SEQUENCE</scope>
    <source>
        <strain evidence="4">HIS016</strain>
    </source>
</reference>
<dbReference type="PANTHER" id="PTHR24320">
    <property type="entry name" value="RETINOL DEHYDROGENASE"/>
    <property type="match status" value="1"/>
</dbReference>
<sequence length="368" mass="39816">MTSNSDKPQDSFWDRSSVMWENMRHVGFPFVNWMCGYKPRWTAADMGSKAGEVILVTGANSGTGYATAQAYYNAGARVIMACRSEQRAEQAMAEITAGASRDVNGTLQVPTSPPKTPGVLEFLPLDLADLYSVEAAAQALSKEKRLDVLFANAGIMVVPPAETKQGYSLQFGTNVLGHQQLISRLIPLLQRTSKANAAPSRLVVSSSFAHLWAPKCGEDGGIVYDTLKGTGKLDKVKEYGESKWGSVALARYVNEHYGPKSGSDGEILAYAIHPGPVASNLGTHLRSVAVLKFNNAVWRATQLTPDEGALNQLWVANLPVDEARELAGGYISCIETPVPARSDLADPAAWDKLWNWCEAEGRLLQSSL</sequence>
<organism evidence="4 5">
    <name type="scientific">Cutaneotrichosporon spelunceum</name>
    <dbReference type="NCBI Taxonomy" id="1672016"/>
    <lineage>
        <taxon>Eukaryota</taxon>
        <taxon>Fungi</taxon>
        <taxon>Dikarya</taxon>
        <taxon>Basidiomycota</taxon>
        <taxon>Agaricomycotina</taxon>
        <taxon>Tremellomycetes</taxon>
        <taxon>Trichosporonales</taxon>
        <taxon>Trichosporonaceae</taxon>
        <taxon>Cutaneotrichosporon</taxon>
    </lineage>
</organism>
<dbReference type="InterPro" id="IPR036291">
    <property type="entry name" value="NAD(P)-bd_dom_sf"/>
</dbReference>
<keyword evidence="3" id="KW-0560">Oxidoreductase</keyword>
<dbReference type="PRINTS" id="PR00081">
    <property type="entry name" value="GDHRDH"/>
</dbReference>
<reference evidence="4" key="1">
    <citation type="journal article" date="2023" name="BMC Genomics">
        <title>Chromosome-level genome assemblies of Cutaneotrichosporon spp. (Trichosporonales, Basidiomycota) reveal imbalanced evolution between nucleotide sequences and chromosome synteny.</title>
        <authorList>
            <person name="Kobayashi Y."/>
            <person name="Kayamori A."/>
            <person name="Aoki K."/>
            <person name="Shiwa Y."/>
            <person name="Matsutani M."/>
            <person name="Fujita N."/>
            <person name="Sugita T."/>
            <person name="Iwasaki W."/>
            <person name="Tanaka N."/>
            <person name="Takashima M."/>
        </authorList>
    </citation>
    <scope>NUCLEOTIDE SEQUENCE</scope>
    <source>
        <strain evidence="4">HIS016</strain>
    </source>
</reference>
<dbReference type="GO" id="GO:0016491">
    <property type="term" value="F:oxidoreductase activity"/>
    <property type="evidence" value="ECO:0007669"/>
    <property type="project" value="UniProtKB-KW"/>
</dbReference>
<evidence type="ECO:0000256" key="1">
    <source>
        <dbReference type="ARBA" id="ARBA00006484"/>
    </source>
</evidence>
<keyword evidence="2" id="KW-0521">NADP</keyword>
<proteinExistence type="inferred from homology"/>
<dbReference type="Gene3D" id="3.40.50.720">
    <property type="entry name" value="NAD(P)-binding Rossmann-like Domain"/>
    <property type="match status" value="1"/>
</dbReference>
<evidence type="ECO:0008006" key="6">
    <source>
        <dbReference type="Google" id="ProtNLM"/>
    </source>
</evidence>
<evidence type="ECO:0000256" key="3">
    <source>
        <dbReference type="ARBA" id="ARBA00023002"/>
    </source>
</evidence>
<dbReference type="Proteomes" id="UP001222932">
    <property type="component" value="Unassembled WGS sequence"/>
</dbReference>
<dbReference type="PANTHER" id="PTHR24320:SF282">
    <property type="entry name" value="WW DOMAIN-CONTAINING OXIDOREDUCTASE"/>
    <property type="match status" value="1"/>
</dbReference>
<protein>
    <recommendedName>
        <fullName evidence="6">NAD(P)-binding protein</fullName>
    </recommendedName>
</protein>
<comment type="caution">
    <text evidence="4">The sequence shown here is derived from an EMBL/GenBank/DDBJ whole genome shotgun (WGS) entry which is preliminary data.</text>
</comment>
<evidence type="ECO:0000313" key="4">
    <source>
        <dbReference type="EMBL" id="GMK55953.1"/>
    </source>
</evidence>
<dbReference type="EMBL" id="BTCM01000002">
    <property type="protein sequence ID" value="GMK55953.1"/>
    <property type="molecule type" value="Genomic_DNA"/>
</dbReference>
<dbReference type="InterPro" id="IPR002347">
    <property type="entry name" value="SDR_fam"/>
</dbReference>
<dbReference type="SUPFAM" id="SSF51735">
    <property type="entry name" value="NAD(P)-binding Rossmann-fold domains"/>
    <property type="match status" value="1"/>
</dbReference>
<dbReference type="Pfam" id="PF00106">
    <property type="entry name" value="adh_short"/>
    <property type="match status" value="1"/>
</dbReference>
<name>A0AAD3TSN5_9TREE</name>
<evidence type="ECO:0000256" key="2">
    <source>
        <dbReference type="ARBA" id="ARBA00022857"/>
    </source>
</evidence>
<gene>
    <name evidence="4" type="ORF">CspeluHIS016_0210090</name>
</gene>
<evidence type="ECO:0000313" key="5">
    <source>
        <dbReference type="Proteomes" id="UP001222932"/>
    </source>
</evidence>
<keyword evidence="5" id="KW-1185">Reference proteome</keyword>